<keyword evidence="5" id="KW-0812">Transmembrane</keyword>
<comment type="subcellular location">
    <subcellularLocation>
        <location evidence="1">Cell envelope</location>
    </subcellularLocation>
</comment>
<feature type="transmembrane region" description="Helical" evidence="5">
    <location>
        <begin position="12"/>
        <end position="32"/>
    </location>
</feature>
<evidence type="ECO:0000256" key="1">
    <source>
        <dbReference type="ARBA" id="ARBA00004196"/>
    </source>
</evidence>
<keyword evidence="5" id="KW-0472">Membrane</keyword>
<evidence type="ECO:0000313" key="9">
    <source>
        <dbReference type="Proteomes" id="UP000193334"/>
    </source>
</evidence>
<sequence length="391" mass="43307">MQNNEKAVRPAAQAVIFLLILSAAGLGAYLIFKTRTKITPEKASKLVPAVETLVVKLEDRPVIVENYGNVVPETSSQIISEVPGKITRFDINKGEGFKKGKTLLEIDRRDYQIALETARASVAAAEVNLDKELAQADVAKREWRELHPDKEPANPLVFRIPQVNEAEAALESAKARLEKAKLDLNRTRISMPFNGILTEKLKEEGEYIAPGEPAGKVYSTEIFNVEVPLRDEDLQWFAVGGRNGGEVQVEAEFAGDKYSWLGRAARNAGRVNRGTRMVTVIVEIRKKGFEGSGLIPLPGMFVKARFIGDERENIAAVPSTAVHNMKEVWVANTEDQLEIRKVKVLRIDRKFAYISEGLKDGEKIITSMIDSPVEGMKINPAGSESKQSEQN</sequence>
<keyword evidence="3" id="KW-0813">Transport</keyword>
<dbReference type="RefSeq" id="WP_085754721.1">
    <property type="nucleotide sequence ID" value="NZ_CP021023.1"/>
</dbReference>
<dbReference type="InterPro" id="IPR058625">
    <property type="entry name" value="MdtA-like_BSH"/>
</dbReference>
<dbReference type="NCBIfam" id="TIGR01730">
    <property type="entry name" value="RND_mfp"/>
    <property type="match status" value="1"/>
</dbReference>
<protein>
    <submittedName>
        <fullName evidence="8">Multidrug transporter MdtA</fullName>
    </submittedName>
</protein>
<dbReference type="KEGG" id="pbp:STSP1_00374"/>
<proteinExistence type="inferred from homology"/>
<dbReference type="InterPro" id="IPR058627">
    <property type="entry name" value="MdtA-like_C"/>
</dbReference>
<dbReference type="Gene3D" id="2.40.30.170">
    <property type="match status" value="1"/>
</dbReference>
<evidence type="ECO:0000259" key="6">
    <source>
        <dbReference type="Pfam" id="PF25917"/>
    </source>
</evidence>
<feature type="coiled-coil region" evidence="4">
    <location>
        <begin position="115"/>
        <end position="190"/>
    </location>
</feature>
<reference evidence="9" key="1">
    <citation type="submission" date="2017-04" db="EMBL/GenBank/DDBJ databases">
        <title>Comparative genomics and description of representatives of a novel lineage of planctomycetes thriving in anoxic sediments.</title>
        <authorList>
            <person name="Spring S."/>
            <person name="Bunk B."/>
            <person name="Sproer C."/>
        </authorList>
    </citation>
    <scope>NUCLEOTIDE SEQUENCE [LARGE SCALE GENOMIC DNA]</scope>
    <source>
        <strain evidence="9">ST-PulAB-D4</strain>
    </source>
</reference>
<dbReference type="Pfam" id="PF25917">
    <property type="entry name" value="BSH_RND"/>
    <property type="match status" value="1"/>
</dbReference>
<gene>
    <name evidence="8" type="primary">mdtA_1</name>
    <name evidence="8" type="ORF">STSP1_00374</name>
</gene>
<dbReference type="Gene3D" id="2.40.420.20">
    <property type="match status" value="1"/>
</dbReference>
<comment type="similarity">
    <text evidence="2">Belongs to the membrane fusion protein (MFP) (TC 8.A.1) family.</text>
</comment>
<dbReference type="AlphaFoldDB" id="A0A1W6LJU4"/>
<keyword evidence="4" id="KW-0175">Coiled coil</keyword>
<dbReference type="EMBL" id="CP021023">
    <property type="protein sequence ID" value="ARN56004.1"/>
    <property type="molecule type" value="Genomic_DNA"/>
</dbReference>
<feature type="domain" description="Multidrug resistance protein MdtA-like barrel-sandwich hybrid" evidence="6">
    <location>
        <begin position="77"/>
        <end position="217"/>
    </location>
</feature>
<evidence type="ECO:0000256" key="5">
    <source>
        <dbReference type="SAM" id="Phobius"/>
    </source>
</evidence>
<evidence type="ECO:0000313" key="8">
    <source>
        <dbReference type="EMBL" id="ARN56004.1"/>
    </source>
</evidence>
<dbReference type="SUPFAM" id="SSF111369">
    <property type="entry name" value="HlyD-like secretion proteins"/>
    <property type="match status" value="1"/>
</dbReference>
<accession>A0A1W6LJU4</accession>
<name>A0A1W6LJU4_9BACT</name>
<evidence type="ECO:0000256" key="2">
    <source>
        <dbReference type="ARBA" id="ARBA00009477"/>
    </source>
</evidence>
<dbReference type="Gene3D" id="1.10.287.470">
    <property type="entry name" value="Helix hairpin bin"/>
    <property type="match status" value="1"/>
</dbReference>
<keyword evidence="9" id="KW-1185">Reference proteome</keyword>
<dbReference type="GO" id="GO:1990281">
    <property type="term" value="C:efflux pump complex"/>
    <property type="evidence" value="ECO:0007669"/>
    <property type="project" value="TreeGrafter"/>
</dbReference>
<dbReference type="Pfam" id="PF25967">
    <property type="entry name" value="RND-MFP_C"/>
    <property type="match status" value="1"/>
</dbReference>
<evidence type="ECO:0000256" key="4">
    <source>
        <dbReference type="SAM" id="Coils"/>
    </source>
</evidence>
<dbReference type="Gene3D" id="2.40.50.100">
    <property type="match status" value="1"/>
</dbReference>
<organism evidence="8 9">
    <name type="scientific">Sedimentisphaera salicampi</name>
    <dbReference type="NCBI Taxonomy" id="1941349"/>
    <lineage>
        <taxon>Bacteria</taxon>
        <taxon>Pseudomonadati</taxon>
        <taxon>Planctomycetota</taxon>
        <taxon>Phycisphaerae</taxon>
        <taxon>Sedimentisphaerales</taxon>
        <taxon>Sedimentisphaeraceae</taxon>
        <taxon>Sedimentisphaera</taxon>
    </lineage>
</organism>
<dbReference type="GO" id="GO:0015562">
    <property type="term" value="F:efflux transmembrane transporter activity"/>
    <property type="evidence" value="ECO:0007669"/>
    <property type="project" value="TreeGrafter"/>
</dbReference>
<dbReference type="STRING" id="1941349.STSP1_00374"/>
<dbReference type="PANTHER" id="PTHR30469">
    <property type="entry name" value="MULTIDRUG RESISTANCE PROTEIN MDTA"/>
    <property type="match status" value="1"/>
</dbReference>
<keyword evidence="5" id="KW-1133">Transmembrane helix</keyword>
<dbReference type="InterPro" id="IPR006143">
    <property type="entry name" value="RND_pump_MFP"/>
</dbReference>
<dbReference type="PANTHER" id="PTHR30469:SF12">
    <property type="entry name" value="MULTIDRUG RESISTANCE PROTEIN MDTA"/>
    <property type="match status" value="1"/>
</dbReference>
<evidence type="ECO:0000259" key="7">
    <source>
        <dbReference type="Pfam" id="PF25967"/>
    </source>
</evidence>
<feature type="domain" description="Multidrug resistance protein MdtA-like C-terminal permuted SH3" evidence="7">
    <location>
        <begin position="327"/>
        <end position="370"/>
    </location>
</feature>
<dbReference type="Proteomes" id="UP000193334">
    <property type="component" value="Chromosome"/>
</dbReference>
<evidence type="ECO:0000256" key="3">
    <source>
        <dbReference type="ARBA" id="ARBA00022448"/>
    </source>
</evidence>